<dbReference type="Proteomes" id="UP000201917">
    <property type="component" value="Segment"/>
</dbReference>
<feature type="transmembrane region" description="Helical" evidence="1">
    <location>
        <begin position="41"/>
        <end position="60"/>
    </location>
</feature>
<dbReference type="EMBL" id="KJ676450">
    <property type="protein sequence ID" value="AIU41365.1"/>
    <property type="molecule type" value="Genomic_DNA"/>
</dbReference>
<reference evidence="2 3" key="1">
    <citation type="journal article" date="2014" name="PLoS ONE">
        <title>Genomic Sequencing and Analysis of Sucra jujuba Nucleopolyhedrovirus.</title>
        <authorList>
            <person name="Liu X."/>
            <person name="Yin F."/>
            <person name="Zhu Z."/>
            <person name="Hou D."/>
            <person name="Wang J."/>
            <person name="Zhang L."/>
            <person name="Wang M."/>
            <person name="Wang H."/>
            <person name="Hu Z."/>
            <person name="Deng F."/>
        </authorList>
    </citation>
    <scope>NUCLEOTIDE SEQUENCE [LARGE SCALE GENOMIC DNA]</scope>
    <source>
        <strain evidence="2">473</strain>
    </source>
</reference>
<sequence length="254" mass="29617">MDLTKYIQIDSVNDESVKFLDCFSNCFFFQHRRSLSIKMMFLVRVCTMILINASFALSVYAERDKRDYMTYYSHWCIICAIFMCSTNTVVSKKACSKRHFVIINQHEEKTKNLPWHTNLQWILFNISTCNNVLVSLVYLFAIHGAANFEKTQHSNEKYNFITLCAHVLNLAAVLIELVFGTIPVYLKHIYQPLAVTIFYGIFYLAYKTRTGLNIYGCMNTNYDMTLYAGLLLFLNAILYVVTFCVHCIKCKFTR</sequence>
<dbReference type="GeneID" id="26382581"/>
<dbReference type="PANTHER" id="PTHR12242">
    <property type="entry name" value="OS02G0130600 PROTEIN-RELATED"/>
    <property type="match status" value="1"/>
</dbReference>
<feature type="transmembrane region" description="Helical" evidence="1">
    <location>
        <begin position="226"/>
        <end position="248"/>
    </location>
</feature>
<name>A0A097P957_9ABAC</name>
<accession>A0A097P957</accession>
<evidence type="ECO:0000313" key="2">
    <source>
        <dbReference type="EMBL" id="AIU41365.1"/>
    </source>
</evidence>
<dbReference type="PANTHER" id="PTHR12242:SF1">
    <property type="entry name" value="MYND-TYPE DOMAIN-CONTAINING PROTEIN"/>
    <property type="match status" value="1"/>
</dbReference>
<feature type="transmembrane region" description="Helical" evidence="1">
    <location>
        <begin position="72"/>
        <end position="90"/>
    </location>
</feature>
<dbReference type="GO" id="GO:0016020">
    <property type="term" value="C:membrane"/>
    <property type="evidence" value="ECO:0007669"/>
    <property type="project" value="TreeGrafter"/>
</dbReference>
<dbReference type="RefSeq" id="YP_009186817.1">
    <property type="nucleotide sequence ID" value="NC_028636.1"/>
</dbReference>
<evidence type="ECO:0000256" key="1">
    <source>
        <dbReference type="SAM" id="Phobius"/>
    </source>
</evidence>
<keyword evidence="3" id="KW-1185">Reference proteome</keyword>
<proteinExistence type="predicted"/>
<keyword evidence="1" id="KW-0472">Membrane</keyword>
<dbReference type="OrthoDB" id="13338at10239"/>
<feature type="transmembrane region" description="Helical" evidence="1">
    <location>
        <begin position="189"/>
        <end position="206"/>
    </location>
</feature>
<keyword evidence="1" id="KW-1133">Transmembrane helix</keyword>
<feature type="transmembrane region" description="Helical" evidence="1">
    <location>
        <begin position="158"/>
        <end position="182"/>
    </location>
</feature>
<evidence type="ECO:0000313" key="3">
    <source>
        <dbReference type="Proteomes" id="UP000201917"/>
    </source>
</evidence>
<dbReference type="KEGG" id="vg:26382581"/>
<feature type="transmembrane region" description="Helical" evidence="1">
    <location>
        <begin position="121"/>
        <end position="146"/>
    </location>
</feature>
<organism evidence="2 3">
    <name type="scientific">Sucra jujuba nucleopolyhedrovirus</name>
    <dbReference type="NCBI Taxonomy" id="1563660"/>
    <lineage>
        <taxon>Viruses</taxon>
        <taxon>Viruses incertae sedis</taxon>
        <taxon>Naldaviricetes</taxon>
        <taxon>Lefavirales</taxon>
        <taxon>Baculoviridae</taxon>
        <taxon>Alphabaculovirus</taxon>
        <taxon>Alphabaculovirus sujujubae</taxon>
    </lineage>
</organism>
<protein>
    <submittedName>
        <fullName evidence="2">Orf126</fullName>
    </submittedName>
</protein>
<keyword evidence="1" id="KW-0812">Transmembrane</keyword>